<name>A0A371IF92_MUCPR</name>
<proteinExistence type="inferred from homology"/>
<dbReference type="GO" id="GO:0031490">
    <property type="term" value="F:chromatin DNA binding"/>
    <property type="evidence" value="ECO:0007669"/>
    <property type="project" value="TreeGrafter"/>
</dbReference>
<dbReference type="PANTHER" id="PTHR12549:SF42">
    <property type="entry name" value="LYSINE-SPECIFIC DEMETHYLASE JMJ28"/>
    <property type="match status" value="1"/>
</dbReference>
<dbReference type="GO" id="GO:0000785">
    <property type="term" value="C:chromatin"/>
    <property type="evidence" value="ECO:0007669"/>
    <property type="project" value="TreeGrafter"/>
</dbReference>
<keyword evidence="3" id="KW-0479">Metal-binding</keyword>
<evidence type="ECO:0000256" key="1">
    <source>
        <dbReference type="ARBA" id="ARBA00004123"/>
    </source>
</evidence>
<dbReference type="GO" id="GO:0000118">
    <property type="term" value="C:histone deacetylase complex"/>
    <property type="evidence" value="ECO:0007669"/>
    <property type="project" value="TreeGrafter"/>
</dbReference>
<keyword evidence="4" id="KW-0539">Nucleus</keyword>
<dbReference type="GO" id="GO:0006357">
    <property type="term" value="P:regulation of transcription by RNA polymerase II"/>
    <property type="evidence" value="ECO:0007669"/>
    <property type="project" value="TreeGrafter"/>
</dbReference>
<dbReference type="Pfam" id="PF02373">
    <property type="entry name" value="JmjC"/>
    <property type="match status" value="1"/>
</dbReference>
<dbReference type="EMBL" id="QJKJ01000236">
    <property type="protein sequence ID" value="RDY13664.1"/>
    <property type="molecule type" value="Genomic_DNA"/>
</dbReference>
<dbReference type="GO" id="GO:0046872">
    <property type="term" value="F:metal ion binding"/>
    <property type="evidence" value="ECO:0007669"/>
    <property type="project" value="UniProtKB-KW"/>
</dbReference>
<gene>
    <name evidence="6" type="primary">JMJ25</name>
    <name evidence="6" type="ORF">CR513_01384</name>
</gene>
<dbReference type="InterPro" id="IPR003347">
    <property type="entry name" value="JmjC_dom"/>
</dbReference>
<dbReference type="Gene3D" id="2.60.120.650">
    <property type="entry name" value="Cupin"/>
    <property type="match status" value="1"/>
</dbReference>
<dbReference type="OrthoDB" id="1042717at2759"/>
<dbReference type="Proteomes" id="UP000257109">
    <property type="component" value="Unassembled WGS sequence"/>
</dbReference>
<evidence type="ECO:0000256" key="4">
    <source>
        <dbReference type="ARBA" id="ARBA00023242"/>
    </source>
</evidence>
<evidence type="ECO:0000313" key="6">
    <source>
        <dbReference type="EMBL" id="RDY13664.1"/>
    </source>
</evidence>
<dbReference type="InterPro" id="IPR045109">
    <property type="entry name" value="LSDs-like"/>
</dbReference>
<dbReference type="GO" id="GO:0032454">
    <property type="term" value="F:histone H3K9 demethylase activity"/>
    <property type="evidence" value="ECO:0007669"/>
    <property type="project" value="InterPro"/>
</dbReference>
<comment type="subcellular location">
    <subcellularLocation>
        <location evidence="1">Nucleus</location>
    </subcellularLocation>
</comment>
<evidence type="ECO:0000256" key="3">
    <source>
        <dbReference type="ARBA" id="ARBA00022723"/>
    </source>
</evidence>
<organism evidence="6 7">
    <name type="scientific">Mucuna pruriens</name>
    <name type="common">Velvet bean</name>
    <name type="synonym">Dolichos pruriens</name>
    <dbReference type="NCBI Taxonomy" id="157652"/>
    <lineage>
        <taxon>Eukaryota</taxon>
        <taxon>Viridiplantae</taxon>
        <taxon>Streptophyta</taxon>
        <taxon>Embryophyta</taxon>
        <taxon>Tracheophyta</taxon>
        <taxon>Spermatophyta</taxon>
        <taxon>Magnoliopsida</taxon>
        <taxon>eudicotyledons</taxon>
        <taxon>Gunneridae</taxon>
        <taxon>Pentapetalae</taxon>
        <taxon>rosids</taxon>
        <taxon>fabids</taxon>
        <taxon>Fabales</taxon>
        <taxon>Fabaceae</taxon>
        <taxon>Papilionoideae</taxon>
        <taxon>50 kb inversion clade</taxon>
        <taxon>NPAAA clade</taxon>
        <taxon>indigoferoid/millettioid clade</taxon>
        <taxon>Phaseoleae</taxon>
        <taxon>Mucuna</taxon>
    </lineage>
</organism>
<reference evidence="6" key="1">
    <citation type="submission" date="2018-05" db="EMBL/GenBank/DDBJ databases">
        <title>Draft genome of Mucuna pruriens seed.</title>
        <authorList>
            <person name="Nnadi N.E."/>
            <person name="Vos R."/>
            <person name="Hasami M.H."/>
            <person name="Devisetty U.K."/>
            <person name="Aguiy J.C."/>
        </authorList>
    </citation>
    <scope>NUCLEOTIDE SEQUENCE [LARGE SCALE GENOMIC DNA]</scope>
    <source>
        <strain evidence="6">JCA_2017</strain>
    </source>
</reference>
<dbReference type="GO" id="GO:0003712">
    <property type="term" value="F:transcription coregulator activity"/>
    <property type="evidence" value="ECO:0007669"/>
    <property type="project" value="TreeGrafter"/>
</dbReference>
<dbReference type="STRING" id="157652.A0A371IF92"/>
<evidence type="ECO:0000256" key="2">
    <source>
        <dbReference type="ARBA" id="ARBA00006801"/>
    </source>
</evidence>
<comment type="caution">
    <text evidence="6">The sequence shown here is derived from an EMBL/GenBank/DDBJ whole genome shotgun (WGS) entry which is preliminary data.</text>
</comment>
<feature type="domain" description="JmjC" evidence="5">
    <location>
        <begin position="7"/>
        <end position="36"/>
    </location>
</feature>
<feature type="non-terminal residue" evidence="6">
    <location>
        <position position="123"/>
    </location>
</feature>
<keyword evidence="7" id="KW-1185">Reference proteome</keyword>
<comment type="similarity">
    <text evidence="2">Belongs to the JARID1 histone demethylase family.</text>
</comment>
<dbReference type="GO" id="GO:0008168">
    <property type="term" value="F:methyltransferase activity"/>
    <property type="evidence" value="ECO:0007669"/>
    <property type="project" value="UniProtKB-KW"/>
</dbReference>
<sequence>MPVTVTEIEPWTFQQHVGQAVIIPTGCPYQIMNTKVLCVSIKILSLASLKSRNLCCVHAVLEFVSPENVTEGFQLIDEVRLLPEDHIANDTGCFSYDPFDQQMIVSNMILIPPKQILVESSVE</sequence>
<evidence type="ECO:0000313" key="7">
    <source>
        <dbReference type="Proteomes" id="UP000257109"/>
    </source>
</evidence>
<dbReference type="PANTHER" id="PTHR12549">
    <property type="entry name" value="JMJC DOMAIN-CONTAINING HISTONE DEMETHYLATION PROTEIN"/>
    <property type="match status" value="1"/>
</dbReference>
<evidence type="ECO:0000259" key="5">
    <source>
        <dbReference type="Pfam" id="PF02373"/>
    </source>
</evidence>
<dbReference type="GO" id="GO:0032259">
    <property type="term" value="P:methylation"/>
    <property type="evidence" value="ECO:0007669"/>
    <property type="project" value="UniProtKB-KW"/>
</dbReference>
<feature type="non-terminal residue" evidence="6">
    <location>
        <position position="1"/>
    </location>
</feature>
<protein>
    <submittedName>
        <fullName evidence="6">Lysine-specific demethylase JMJ25</fullName>
    </submittedName>
</protein>
<dbReference type="AlphaFoldDB" id="A0A371IF92"/>
<accession>A0A371IF92</accession>